<dbReference type="Gene3D" id="2.60.40.4070">
    <property type="match status" value="1"/>
</dbReference>
<comment type="caution">
    <text evidence="1">The sequence shown here is derived from an EMBL/GenBank/DDBJ whole genome shotgun (WGS) entry which is preliminary data.</text>
</comment>
<dbReference type="AlphaFoldDB" id="A0A9D6YVM5"/>
<evidence type="ECO:0000313" key="1">
    <source>
        <dbReference type="EMBL" id="MBI5078393.1"/>
    </source>
</evidence>
<feature type="non-terminal residue" evidence="1">
    <location>
        <position position="1"/>
    </location>
</feature>
<organism evidence="1 2">
    <name type="scientific">Candidatus Saganbacteria bacterium</name>
    <dbReference type="NCBI Taxonomy" id="2575572"/>
    <lineage>
        <taxon>Bacteria</taxon>
        <taxon>Bacillati</taxon>
        <taxon>Saganbacteria</taxon>
    </lineage>
</organism>
<reference evidence="1" key="1">
    <citation type="submission" date="2020-07" db="EMBL/GenBank/DDBJ databases">
        <title>Huge and variable diversity of episymbiotic CPR bacteria and DPANN archaea in groundwater ecosystems.</title>
        <authorList>
            <person name="He C.Y."/>
            <person name="Keren R."/>
            <person name="Whittaker M."/>
            <person name="Farag I.F."/>
            <person name="Doudna J."/>
            <person name="Cate J.H.D."/>
            <person name="Banfield J.F."/>
        </authorList>
    </citation>
    <scope>NUCLEOTIDE SEQUENCE</scope>
    <source>
        <strain evidence="1">NC_groundwater_1860_Pr3_B-0.1um_51_7</strain>
    </source>
</reference>
<dbReference type="Gene3D" id="2.60.40.10">
    <property type="entry name" value="Immunoglobulins"/>
    <property type="match status" value="1"/>
</dbReference>
<dbReference type="Proteomes" id="UP000808761">
    <property type="component" value="Unassembled WGS sequence"/>
</dbReference>
<evidence type="ECO:0000313" key="2">
    <source>
        <dbReference type="Proteomes" id="UP000808761"/>
    </source>
</evidence>
<gene>
    <name evidence="1" type="ORF">HZB08_00005</name>
</gene>
<dbReference type="EMBL" id="JACRKR010000001">
    <property type="protein sequence ID" value="MBI5078393.1"/>
    <property type="molecule type" value="Genomic_DNA"/>
</dbReference>
<dbReference type="InterPro" id="IPR026444">
    <property type="entry name" value="Secre_tail"/>
</dbReference>
<protein>
    <submittedName>
        <fullName evidence="1">T9SS type A sorting domain-containing protein</fullName>
    </submittedName>
</protein>
<dbReference type="InterPro" id="IPR013783">
    <property type="entry name" value="Ig-like_fold"/>
</dbReference>
<proteinExistence type="predicted"/>
<dbReference type="NCBIfam" id="TIGR04183">
    <property type="entry name" value="Por_Secre_tail"/>
    <property type="match status" value="1"/>
</dbReference>
<sequence>AVIVDNISPEVAVTYPADGAAINGKITIIGKATDQYLDHYILEYGAGVSPESFKNIEPQDKTTPGYAYYTPVDGGVLGTWETAGLSGAYFLRLTAYDKVGNASTESVALNLSGGRVSNKEVRAQDGLPPTFALPNPFGPSIASTTSFVYNLQGNFDTTIYLFDMNGNVIWRKSYAAGENGGKAGANNPSWDGRDLYGSAVLNGVYIYQIAAEHKIIARGKLIVVK</sequence>
<name>A0A9D6YVM5_UNCSA</name>
<accession>A0A9D6YVM5</accession>